<dbReference type="InterPro" id="IPR008949">
    <property type="entry name" value="Isoprenoid_synthase_dom_sf"/>
</dbReference>
<dbReference type="GO" id="GO:0010333">
    <property type="term" value="F:terpene synthase activity"/>
    <property type="evidence" value="ECO:0007669"/>
    <property type="project" value="InterPro"/>
</dbReference>
<dbReference type="PANTHER" id="PTHR31739:SF3">
    <property type="entry name" value="ENT-KAUR-16-ENE SYNTHASE, CHLOROPLASTIC"/>
    <property type="match status" value="1"/>
</dbReference>
<dbReference type="PANTHER" id="PTHR31739">
    <property type="entry name" value="ENT-COPALYL DIPHOSPHATE SYNTHASE, CHLOROPLASTIC"/>
    <property type="match status" value="1"/>
</dbReference>
<accession>A0AAV7GI86</accession>
<gene>
    <name evidence="7" type="ORF">IEQ34_015843</name>
</gene>
<comment type="cofactor">
    <cofactor evidence="1">
        <name>Mg(2+)</name>
        <dbReference type="ChEBI" id="CHEBI:18420"/>
    </cofactor>
</comment>
<feature type="domain" description="Terpene synthase N-terminal" evidence="5">
    <location>
        <begin position="249"/>
        <end position="446"/>
    </location>
</feature>
<reference evidence="7 8" key="1">
    <citation type="journal article" date="2021" name="Hortic Res">
        <title>Chromosome-scale assembly of the Dendrobium chrysotoxum genome enhances the understanding of orchid evolution.</title>
        <authorList>
            <person name="Zhang Y."/>
            <person name="Zhang G.Q."/>
            <person name="Zhang D."/>
            <person name="Liu X.D."/>
            <person name="Xu X.Y."/>
            <person name="Sun W.H."/>
            <person name="Yu X."/>
            <person name="Zhu X."/>
            <person name="Wang Z.W."/>
            <person name="Zhao X."/>
            <person name="Zhong W.Y."/>
            <person name="Chen H."/>
            <person name="Yin W.L."/>
            <person name="Huang T."/>
            <person name="Niu S.C."/>
            <person name="Liu Z.J."/>
        </authorList>
    </citation>
    <scope>NUCLEOTIDE SEQUENCE [LARGE SCALE GENOMIC DNA]</scope>
    <source>
        <strain evidence="7">Lindl</strain>
    </source>
</reference>
<name>A0AAV7GI86_DENCH</name>
<dbReference type="SFLD" id="SFLDG01014">
    <property type="entry name" value="Terpene_Cyclase_Like_1_N-term"/>
    <property type="match status" value="1"/>
</dbReference>
<organism evidence="7 8">
    <name type="scientific">Dendrobium chrysotoxum</name>
    <name type="common">Orchid</name>
    <dbReference type="NCBI Taxonomy" id="161865"/>
    <lineage>
        <taxon>Eukaryota</taxon>
        <taxon>Viridiplantae</taxon>
        <taxon>Streptophyta</taxon>
        <taxon>Embryophyta</taxon>
        <taxon>Tracheophyta</taxon>
        <taxon>Spermatophyta</taxon>
        <taxon>Magnoliopsida</taxon>
        <taxon>Liliopsida</taxon>
        <taxon>Asparagales</taxon>
        <taxon>Orchidaceae</taxon>
        <taxon>Epidendroideae</taxon>
        <taxon>Malaxideae</taxon>
        <taxon>Dendrobiinae</taxon>
        <taxon>Dendrobium</taxon>
    </lineage>
</organism>
<dbReference type="AlphaFoldDB" id="A0AAV7GI86"/>
<dbReference type="InterPro" id="IPR044814">
    <property type="entry name" value="Terpene_cyclase_plant_C1"/>
</dbReference>
<evidence type="ECO:0000313" key="7">
    <source>
        <dbReference type="EMBL" id="KAH0455811.1"/>
    </source>
</evidence>
<dbReference type="SUPFAM" id="SSF48239">
    <property type="entry name" value="Terpenoid cyclases/Protein prenyltransferases"/>
    <property type="match status" value="2"/>
</dbReference>
<evidence type="ECO:0008006" key="9">
    <source>
        <dbReference type="Google" id="ProtNLM"/>
    </source>
</evidence>
<dbReference type="EMBL" id="JAGFBR010000014">
    <property type="protein sequence ID" value="KAH0455811.1"/>
    <property type="molecule type" value="Genomic_DNA"/>
</dbReference>
<dbReference type="InterPro" id="IPR036965">
    <property type="entry name" value="Terpene_synth_N_sf"/>
</dbReference>
<evidence type="ECO:0000256" key="1">
    <source>
        <dbReference type="ARBA" id="ARBA00001946"/>
    </source>
</evidence>
<dbReference type="SUPFAM" id="SSF48576">
    <property type="entry name" value="Terpenoid synthases"/>
    <property type="match status" value="1"/>
</dbReference>
<feature type="domain" description="Terpene synthase metal-binding" evidence="6">
    <location>
        <begin position="514"/>
        <end position="751"/>
    </location>
</feature>
<keyword evidence="3" id="KW-0460">Magnesium</keyword>
<dbReference type="Gene3D" id="1.50.10.160">
    <property type="match status" value="1"/>
</dbReference>
<dbReference type="Pfam" id="PF03936">
    <property type="entry name" value="Terpene_synth_C"/>
    <property type="match status" value="1"/>
</dbReference>
<keyword evidence="8" id="KW-1185">Reference proteome</keyword>
<evidence type="ECO:0000259" key="5">
    <source>
        <dbReference type="Pfam" id="PF01397"/>
    </source>
</evidence>
<evidence type="ECO:0000256" key="4">
    <source>
        <dbReference type="ARBA" id="ARBA00023239"/>
    </source>
</evidence>
<dbReference type="GO" id="GO:0000287">
    <property type="term" value="F:magnesium ion binding"/>
    <property type="evidence" value="ECO:0007669"/>
    <property type="project" value="InterPro"/>
</dbReference>
<sequence length="923" mass="105171">MKESDLLVAEAPVCSCSRGDHLPITMFAFAAPPVGSFVGVGKSRIKSYAFERNSEVNADGRQASLDKIRERLLKVELSVSAYDTAWVAMVPSTRFPRTPYFPECVDWIIDNQHSDGSWAPTHHKLSFTTNIQHKLSFTKDALSSTLACVLALRRWNVGEEYVKKGLSFIGSNFSSMNEQQISPVGFSIIFPGMINYALEMGLDLPLSECDIDALFSMREVELRREAEENSVGSKAYLAFVAEGLCGIQDWQEVMSYQRKNGSLFNSPSTTAAALCHIRDDKSLNYLSSILQKFGRSVPTTYPLEIHTHLSMVDKLERLGVSLYFIHDIRRILDRVYRCWVESDEEIYSNVATCALAFRVLRMHGYDVSSDALSPFADARHFKNTVQGHIRDLNAVIELYKASQVQISPEEPVLKKLNSWVTHFLEEELDNNAINSLDFSQEVDYILRFPFYANLERLEHKRNIEHCNLDNMQMLKTSFVCSMNSNDLLELAVAAFSSSQLIYRKELQYLESWVKESKLDQLGFSRQKETYCYLSAAATLFSSELSSARLCLAKGGVLTTLVDDFFDGGGSSEELANLIKLVEKWHGIHENEFCSEKVKIIFFALQNTVVELAAKAYLFQKRDVTNHIIKIWLAMMSSMMKEADWLKNNTVPTVDEYMTHAIPSFALGPVILPSLYFVGPKLSEDSIASSEYCNLFELVSKLGRLLNDIQGSERDKGEGKLNYLSLLVLHGKGSFSEEDARRDAWSLIESTRAELLGLVLQNKGSIVPRECKEVFWKMSKVLHLFYRNNDGFSSPKEMVGAVNAVVHEPLKFYFVFCKFYIYNNKYLFYLFATNSNIIYKIKSLMKKNVSYTTFLFIYTLYEKKINYLICNFNEPLTNYNYYYVVRALLLSVHLLPIFTNAWRIGDNISFLALYNFLGISNSPL</sequence>
<dbReference type="CDD" id="cd00684">
    <property type="entry name" value="Terpene_cyclase_plant_C1"/>
    <property type="match status" value="1"/>
</dbReference>
<dbReference type="InterPro" id="IPR050148">
    <property type="entry name" value="Terpene_synthase-like"/>
</dbReference>
<comment type="caution">
    <text evidence="7">The sequence shown here is derived from an EMBL/GenBank/DDBJ whole genome shotgun (WGS) entry which is preliminary data.</text>
</comment>
<dbReference type="Gene3D" id="1.10.600.10">
    <property type="entry name" value="Farnesyl Diphosphate Synthase"/>
    <property type="match status" value="1"/>
</dbReference>
<dbReference type="FunFam" id="1.10.600.10:FF:000005">
    <property type="entry name" value="Ent-kaur-16-ene synthase, chloroplastic"/>
    <property type="match status" value="1"/>
</dbReference>
<dbReference type="FunFam" id="1.50.10.130:FF:000002">
    <property type="entry name" value="Ent-copalyl diphosphate synthase, chloroplastic"/>
    <property type="match status" value="1"/>
</dbReference>
<dbReference type="InterPro" id="IPR001906">
    <property type="entry name" value="Terpene_synth_N"/>
</dbReference>
<keyword evidence="4" id="KW-0456">Lyase</keyword>
<dbReference type="InterPro" id="IPR008930">
    <property type="entry name" value="Terpenoid_cyclase/PrenylTrfase"/>
</dbReference>
<protein>
    <recommendedName>
        <fullName evidence="9">Ent-kaurene synthase</fullName>
    </recommendedName>
</protein>
<dbReference type="FunFam" id="1.50.10.160:FF:000002">
    <property type="entry name" value="cis-abienol synthase, chloroplastic"/>
    <property type="match status" value="1"/>
</dbReference>
<dbReference type="Proteomes" id="UP000775213">
    <property type="component" value="Unassembled WGS sequence"/>
</dbReference>
<evidence type="ECO:0000256" key="3">
    <source>
        <dbReference type="ARBA" id="ARBA00022842"/>
    </source>
</evidence>
<dbReference type="Pfam" id="PF01397">
    <property type="entry name" value="Terpene_synth"/>
    <property type="match status" value="1"/>
</dbReference>
<evidence type="ECO:0000256" key="2">
    <source>
        <dbReference type="ARBA" id="ARBA00022723"/>
    </source>
</evidence>
<evidence type="ECO:0000313" key="8">
    <source>
        <dbReference type="Proteomes" id="UP000775213"/>
    </source>
</evidence>
<dbReference type="InterPro" id="IPR005630">
    <property type="entry name" value="Terpene_synthase_metal-bd"/>
</dbReference>
<proteinExistence type="predicted"/>
<dbReference type="Gene3D" id="1.50.10.130">
    <property type="entry name" value="Terpene synthase, N-terminal domain"/>
    <property type="match status" value="1"/>
</dbReference>
<dbReference type="GO" id="GO:0016102">
    <property type="term" value="P:diterpenoid biosynthetic process"/>
    <property type="evidence" value="ECO:0007669"/>
    <property type="project" value="InterPro"/>
</dbReference>
<evidence type="ECO:0000259" key="6">
    <source>
        <dbReference type="Pfam" id="PF03936"/>
    </source>
</evidence>
<keyword evidence="2" id="KW-0479">Metal-binding</keyword>